<dbReference type="Proteomes" id="UP001056120">
    <property type="component" value="Linkage Group LG15"/>
</dbReference>
<comment type="caution">
    <text evidence="1">The sequence shown here is derived from an EMBL/GenBank/DDBJ whole genome shotgun (WGS) entry which is preliminary data.</text>
</comment>
<proteinExistence type="predicted"/>
<organism evidence="1 2">
    <name type="scientific">Smallanthus sonchifolius</name>
    <dbReference type="NCBI Taxonomy" id="185202"/>
    <lineage>
        <taxon>Eukaryota</taxon>
        <taxon>Viridiplantae</taxon>
        <taxon>Streptophyta</taxon>
        <taxon>Embryophyta</taxon>
        <taxon>Tracheophyta</taxon>
        <taxon>Spermatophyta</taxon>
        <taxon>Magnoliopsida</taxon>
        <taxon>eudicotyledons</taxon>
        <taxon>Gunneridae</taxon>
        <taxon>Pentapetalae</taxon>
        <taxon>asterids</taxon>
        <taxon>campanulids</taxon>
        <taxon>Asterales</taxon>
        <taxon>Asteraceae</taxon>
        <taxon>Asteroideae</taxon>
        <taxon>Heliantheae alliance</taxon>
        <taxon>Millerieae</taxon>
        <taxon>Smallanthus</taxon>
    </lineage>
</organism>
<dbReference type="EMBL" id="CM042032">
    <property type="protein sequence ID" value="KAI3777088.1"/>
    <property type="molecule type" value="Genomic_DNA"/>
</dbReference>
<evidence type="ECO:0000313" key="2">
    <source>
        <dbReference type="Proteomes" id="UP001056120"/>
    </source>
</evidence>
<keyword evidence="2" id="KW-1185">Reference proteome</keyword>
<gene>
    <name evidence="1" type="ORF">L1987_46882</name>
</gene>
<reference evidence="1 2" key="2">
    <citation type="journal article" date="2022" name="Mol. Ecol. Resour.">
        <title>The genomes of chicory, endive, great burdock and yacon provide insights into Asteraceae paleo-polyploidization history and plant inulin production.</title>
        <authorList>
            <person name="Fan W."/>
            <person name="Wang S."/>
            <person name="Wang H."/>
            <person name="Wang A."/>
            <person name="Jiang F."/>
            <person name="Liu H."/>
            <person name="Zhao H."/>
            <person name="Xu D."/>
            <person name="Zhang Y."/>
        </authorList>
    </citation>
    <scope>NUCLEOTIDE SEQUENCE [LARGE SCALE GENOMIC DNA]</scope>
    <source>
        <strain evidence="2">cv. Yunnan</strain>
        <tissue evidence="1">Leaves</tissue>
    </source>
</reference>
<protein>
    <submittedName>
        <fullName evidence="1">Uncharacterized protein</fullName>
    </submittedName>
</protein>
<reference evidence="2" key="1">
    <citation type="journal article" date="2022" name="Mol. Ecol. Resour.">
        <title>The genomes of chicory, endive, great burdock and yacon provide insights into Asteraceae palaeo-polyploidization history and plant inulin production.</title>
        <authorList>
            <person name="Fan W."/>
            <person name="Wang S."/>
            <person name="Wang H."/>
            <person name="Wang A."/>
            <person name="Jiang F."/>
            <person name="Liu H."/>
            <person name="Zhao H."/>
            <person name="Xu D."/>
            <person name="Zhang Y."/>
        </authorList>
    </citation>
    <scope>NUCLEOTIDE SEQUENCE [LARGE SCALE GENOMIC DNA]</scope>
    <source>
        <strain evidence="2">cv. Yunnan</strain>
    </source>
</reference>
<evidence type="ECO:0000313" key="1">
    <source>
        <dbReference type="EMBL" id="KAI3777088.1"/>
    </source>
</evidence>
<name>A0ACB9G1L9_9ASTR</name>
<sequence>MKTFLKSMGYDGKILDTKKLSNLRILYENERKKLKKIEQALSSYDMLGLPMHDLRKMLDIFEVHGERTNERMYLSMRLRVVVDQDPIPTLNVELVSSYVRIIYWRYDDISKSYIVERQTTEITSYSKSAIFRV</sequence>
<accession>A0ACB9G1L9</accession>